<sequence length="152" mass="16209">MLNKDLQDLIGGLAMLAIGAFAAIYAYQNLEIGELSRMGPGFFPLVLGAALAVLGLLIALPAFFRPNAGPLGIDFKALFFVTLSLLLFAFLLRPLGILITSVLMVLVSTLPLSLATVGWKTRVLTGLGVAAVTWVVFILGLGMNLPTWPWSH</sequence>
<feature type="transmembrane region" description="Helical" evidence="1">
    <location>
        <begin position="124"/>
        <end position="143"/>
    </location>
</feature>
<dbReference type="HOGENOM" id="CLU_108885_0_0_4"/>
<feature type="transmembrane region" description="Helical" evidence="1">
    <location>
        <begin position="42"/>
        <end position="64"/>
    </location>
</feature>
<evidence type="ECO:0000313" key="3">
    <source>
        <dbReference type="EMBL" id="BAO80873.1"/>
    </source>
</evidence>
<dbReference type="KEGG" id="cbaa:SRAA_1019"/>
<evidence type="ECO:0000313" key="4">
    <source>
        <dbReference type="Proteomes" id="UP000067461"/>
    </source>
</evidence>
<dbReference type="RefSeq" id="WP_045531318.1">
    <property type="nucleotide sequence ID" value="NZ_AP014568.1"/>
</dbReference>
<gene>
    <name evidence="3" type="ORF">SRAA_1019</name>
</gene>
<dbReference type="STRING" id="1458425.SRAA_1019"/>
<evidence type="ECO:0000259" key="2">
    <source>
        <dbReference type="Pfam" id="PF07331"/>
    </source>
</evidence>
<name>A0A060NMZ5_9BURK</name>
<dbReference type="Proteomes" id="UP000067461">
    <property type="component" value="Chromosome"/>
</dbReference>
<keyword evidence="1" id="KW-1133">Transmembrane helix</keyword>
<dbReference type="EMBL" id="AP014568">
    <property type="protein sequence ID" value="BAO80873.1"/>
    <property type="molecule type" value="Genomic_DNA"/>
</dbReference>
<organism evidence="3 4">
    <name type="scientific">Serpentinimonas raichei</name>
    <dbReference type="NCBI Taxonomy" id="1458425"/>
    <lineage>
        <taxon>Bacteria</taxon>
        <taxon>Pseudomonadati</taxon>
        <taxon>Pseudomonadota</taxon>
        <taxon>Betaproteobacteria</taxon>
        <taxon>Burkholderiales</taxon>
        <taxon>Comamonadaceae</taxon>
        <taxon>Serpentinimonas</taxon>
    </lineage>
</organism>
<keyword evidence="4" id="KW-1185">Reference proteome</keyword>
<feature type="domain" description="DUF1468" evidence="2">
    <location>
        <begin position="10"/>
        <end position="146"/>
    </location>
</feature>
<dbReference type="OrthoDB" id="7029611at2"/>
<feature type="transmembrane region" description="Helical" evidence="1">
    <location>
        <begin position="97"/>
        <end position="117"/>
    </location>
</feature>
<keyword evidence="1" id="KW-0812">Transmembrane</keyword>
<feature type="transmembrane region" description="Helical" evidence="1">
    <location>
        <begin position="9"/>
        <end position="27"/>
    </location>
</feature>
<keyword evidence="1" id="KW-0472">Membrane</keyword>
<dbReference type="InterPro" id="IPR009936">
    <property type="entry name" value="DUF1468"/>
</dbReference>
<dbReference type="AlphaFoldDB" id="A0A060NMZ5"/>
<evidence type="ECO:0000256" key="1">
    <source>
        <dbReference type="SAM" id="Phobius"/>
    </source>
</evidence>
<proteinExistence type="predicted"/>
<accession>A0A060NMZ5</accession>
<reference evidence="3 4" key="1">
    <citation type="journal article" date="2014" name="Nat. Commun.">
        <title>Physiological and genomic features of highly alkaliphilic hydrogen-utilizing Betaproteobacteria from a continental serpentinizing site.</title>
        <authorList>
            <person name="Suzuki S."/>
            <person name="Kuenen J.G."/>
            <person name="Schipper K."/>
            <person name="van der Velde S."/>
            <person name="Ishii S."/>
            <person name="Wu A."/>
            <person name="Sorokin D.Y."/>
            <person name="Tenney A."/>
            <person name="Meng X.Y."/>
            <person name="Morrill P.L."/>
            <person name="Kamagata Y."/>
            <person name="Muyzer G."/>
            <person name="Nealson K.H."/>
        </authorList>
    </citation>
    <scope>NUCLEOTIDE SEQUENCE [LARGE SCALE GENOMIC DNA]</scope>
    <source>
        <strain evidence="3 4">A1</strain>
    </source>
</reference>
<feature type="transmembrane region" description="Helical" evidence="1">
    <location>
        <begin position="71"/>
        <end position="91"/>
    </location>
</feature>
<protein>
    <recommendedName>
        <fullName evidence="2">DUF1468 domain-containing protein</fullName>
    </recommendedName>
</protein>
<dbReference type="Pfam" id="PF07331">
    <property type="entry name" value="TctB"/>
    <property type="match status" value="1"/>
</dbReference>